<evidence type="ECO:0000313" key="14">
    <source>
        <dbReference type="Proteomes" id="UP001197806"/>
    </source>
</evidence>
<dbReference type="CDD" id="cd01672">
    <property type="entry name" value="TMPK"/>
    <property type="match status" value="1"/>
</dbReference>
<evidence type="ECO:0000256" key="1">
    <source>
        <dbReference type="ARBA" id="ARBA00009776"/>
    </source>
</evidence>
<dbReference type="HAMAP" id="MF_00165">
    <property type="entry name" value="Thymidylate_kinase"/>
    <property type="match status" value="1"/>
</dbReference>
<dbReference type="GO" id="GO:0006227">
    <property type="term" value="P:dUDP biosynthetic process"/>
    <property type="evidence" value="ECO:0007669"/>
    <property type="project" value="TreeGrafter"/>
</dbReference>
<dbReference type="GO" id="GO:0005524">
    <property type="term" value="F:ATP binding"/>
    <property type="evidence" value="ECO:0007669"/>
    <property type="project" value="UniProtKB-UniRule"/>
</dbReference>
<dbReference type="EC" id="2.7.4.9" evidence="2 11"/>
<evidence type="ECO:0000256" key="9">
    <source>
        <dbReference type="ARBA" id="ARBA00048743"/>
    </source>
</evidence>
<dbReference type="InterPro" id="IPR027417">
    <property type="entry name" value="P-loop_NTPase"/>
</dbReference>
<dbReference type="Proteomes" id="UP001197806">
    <property type="component" value="Unassembled WGS sequence"/>
</dbReference>
<dbReference type="GO" id="GO:0005829">
    <property type="term" value="C:cytosol"/>
    <property type="evidence" value="ECO:0007669"/>
    <property type="project" value="TreeGrafter"/>
</dbReference>
<evidence type="ECO:0000259" key="12">
    <source>
        <dbReference type="Pfam" id="PF02223"/>
    </source>
</evidence>
<dbReference type="NCBIfam" id="TIGR00041">
    <property type="entry name" value="DTMP_kinase"/>
    <property type="match status" value="1"/>
</dbReference>
<evidence type="ECO:0000256" key="7">
    <source>
        <dbReference type="ARBA" id="ARBA00022777"/>
    </source>
</evidence>
<sequence>MTFEGIGGSGKTTQLNLLHSYLKKRSIDVILTKEPGGTVIGEKLRELLVNNLEIKFERLSELFLFEADRHETIKKIVEPNIKAGKFVISDRGIDGSVAYQGFGREIDLEVIDYLTSLATENKLPDLTILIDIDPEIAQQRIANRNNVDIDKFDLEQLQFQANVRKGFLYMAKQNPKRIVTVDGTLAIEDLHQKIVTLIKDFSKDVDIL</sequence>
<evidence type="ECO:0000256" key="5">
    <source>
        <dbReference type="ARBA" id="ARBA00022727"/>
    </source>
</evidence>
<keyword evidence="6 11" id="KW-0547">Nucleotide-binding</keyword>
<evidence type="ECO:0000256" key="3">
    <source>
        <dbReference type="ARBA" id="ARBA00017144"/>
    </source>
</evidence>
<accession>A0AAW4QVG7</accession>
<dbReference type="GO" id="GO:0006233">
    <property type="term" value="P:dTDP biosynthetic process"/>
    <property type="evidence" value="ECO:0007669"/>
    <property type="project" value="InterPro"/>
</dbReference>
<evidence type="ECO:0000256" key="6">
    <source>
        <dbReference type="ARBA" id="ARBA00022741"/>
    </source>
</evidence>
<keyword evidence="5 11" id="KW-0545">Nucleotide biosynthesis</keyword>
<keyword evidence="7 11" id="KW-0418">Kinase</keyword>
<dbReference type="InterPro" id="IPR018094">
    <property type="entry name" value="Thymidylate_kinase"/>
</dbReference>
<comment type="caution">
    <text evidence="13">The sequence shown here is derived from an EMBL/GenBank/DDBJ whole genome shotgun (WGS) entry which is preliminary data.</text>
</comment>
<dbReference type="GO" id="GO:0006235">
    <property type="term" value="P:dTTP biosynthetic process"/>
    <property type="evidence" value="ECO:0007669"/>
    <property type="project" value="UniProtKB-UniRule"/>
</dbReference>
<dbReference type="AlphaFoldDB" id="A0AAW4QVG7"/>
<proteinExistence type="inferred from homology"/>
<evidence type="ECO:0000256" key="11">
    <source>
        <dbReference type="HAMAP-Rule" id="MF_00165"/>
    </source>
</evidence>
<dbReference type="EMBL" id="JACLPZ010000023">
    <property type="protein sequence ID" value="MBY0038668.1"/>
    <property type="molecule type" value="Genomic_DNA"/>
</dbReference>
<evidence type="ECO:0000313" key="13">
    <source>
        <dbReference type="EMBL" id="MBY0038668.1"/>
    </source>
</evidence>
<comment type="caution">
    <text evidence="11">Lacks conserved residue(s) required for the propagation of feature annotation.</text>
</comment>
<keyword evidence="8 11" id="KW-0067">ATP-binding</keyword>
<evidence type="ECO:0000256" key="2">
    <source>
        <dbReference type="ARBA" id="ARBA00012980"/>
    </source>
</evidence>
<dbReference type="SUPFAM" id="SSF52540">
    <property type="entry name" value="P-loop containing nucleoside triphosphate hydrolases"/>
    <property type="match status" value="1"/>
</dbReference>
<dbReference type="GO" id="GO:0004798">
    <property type="term" value="F:dTMP kinase activity"/>
    <property type="evidence" value="ECO:0007669"/>
    <property type="project" value="UniProtKB-UniRule"/>
</dbReference>
<dbReference type="Pfam" id="PF02223">
    <property type="entry name" value="Thymidylate_kin"/>
    <property type="match status" value="1"/>
</dbReference>
<feature type="domain" description="Thymidylate kinase-like" evidence="12">
    <location>
        <begin position="3"/>
        <end position="194"/>
    </location>
</feature>
<dbReference type="InterPro" id="IPR039430">
    <property type="entry name" value="Thymidylate_kin-like_dom"/>
</dbReference>
<protein>
    <recommendedName>
        <fullName evidence="3 11">Thymidylate kinase</fullName>
        <ecNumber evidence="2 11">2.7.4.9</ecNumber>
    </recommendedName>
    <alternativeName>
        <fullName evidence="11">dTMP kinase</fullName>
    </alternativeName>
</protein>
<evidence type="ECO:0000256" key="10">
    <source>
        <dbReference type="ARBA" id="ARBA00057735"/>
    </source>
</evidence>
<evidence type="ECO:0000256" key="8">
    <source>
        <dbReference type="ARBA" id="ARBA00022840"/>
    </source>
</evidence>
<gene>
    <name evidence="11 13" type="primary">tmk</name>
    <name evidence="13" type="ORF">H7U08_19335</name>
</gene>
<dbReference type="FunFam" id="3.40.50.300:FF:000225">
    <property type="entry name" value="Thymidylate kinase"/>
    <property type="match status" value="1"/>
</dbReference>
<dbReference type="PANTHER" id="PTHR10344:SF4">
    <property type="entry name" value="UMP-CMP KINASE 2, MITOCHONDRIAL"/>
    <property type="match status" value="1"/>
</dbReference>
<keyword evidence="4 11" id="KW-0808">Transferase</keyword>
<dbReference type="Gene3D" id="3.40.50.300">
    <property type="entry name" value="P-loop containing nucleotide triphosphate hydrolases"/>
    <property type="match status" value="1"/>
</dbReference>
<comment type="function">
    <text evidence="10 11">Phosphorylation of dTMP to form dTDP in both de novo and salvage pathways of dTTP synthesis.</text>
</comment>
<reference evidence="13" key="1">
    <citation type="submission" date="2020-08" db="EMBL/GenBank/DDBJ databases">
        <title>Fungal Genomes of the International Space Station.</title>
        <authorList>
            <person name="Seuylemezian A."/>
            <person name="Singh N.K."/>
            <person name="Wood J."/>
            <person name="Venkateswaran K."/>
        </authorList>
    </citation>
    <scope>NUCLEOTIDE SEQUENCE</scope>
    <source>
        <strain evidence="13">I2-B2</strain>
    </source>
</reference>
<dbReference type="PANTHER" id="PTHR10344">
    <property type="entry name" value="THYMIDYLATE KINASE"/>
    <property type="match status" value="1"/>
</dbReference>
<comment type="catalytic activity">
    <reaction evidence="9 11">
        <text>dTMP + ATP = dTDP + ADP</text>
        <dbReference type="Rhea" id="RHEA:13517"/>
        <dbReference type="ChEBI" id="CHEBI:30616"/>
        <dbReference type="ChEBI" id="CHEBI:58369"/>
        <dbReference type="ChEBI" id="CHEBI:63528"/>
        <dbReference type="ChEBI" id="CHEBI:456216"/>
        <dbReference type="EC" id="2.7.4.9"/>
    </reaction>
</comment>
<name>A0AAW4QVG7_BACCE</name>
<organism evidence="13 14">
    <name type="scientific">Bacillus cereus</name>
    <dbReference type="NCBI Taxonomy" id="1396"/>
    <lineage>
        <taxon>Bacteria</taxon>
        <taxon>Bacillati</taxon>
        <taxon>Bacillota</taxon>
        <taxon>Bacilli</taxon>
        <taxon>Bacillales</taxon>
        <taxon>Bacillaceae</taxon>
        <taxon>Bacillus</taxon>
        <taxon>Bacillus cereus group</taxon>
    </lineage>
</organism>
<evidence type="ECO:0000256" key="4">
    <source>
        <dbReference type="ARBA" id="ARBA00022679"/>
    </source>
</evidence>
<comment type="similarity">
    <text evidence="1 11">Belongs to the thymidylate kinase family.</text>
</comment>